<evidence type="ECO:0000313" key="4">
    <source>
        <dbReference type="Proteomes" id="UP000321525"/>
    </source>
</evidence>
<evidence type="ECO:0000313" key="3">
    <source>
        <dbReference type="EMBL" id="TWX65068.1"/>
    </source>
</evidence>
<organism evidence="3 5">
    <name type="scientific">Colwellia hornerae</name>
    <dbReference type="NCBI Taxonomy" id="89402"/>
    <lineage>
        <taxon>Bacteria</taxon>
        <taxon>Pseudomonadati</taxon>
        <taxon>Pseudomonadota</taxon>
        <taxon>Gammaproteobacteria</taxon>
        <taxon>Alteromonadales</taxon>
        <taxon>Colwelliaceae</taxon>
        <taxon>Colwellia</taxon>
    </lineage>
</organism>
<dbReference type="Pfam" id="PF03597">
    <property type="entry name" value="FixS"/>
    <property type="match status" value="1"/>
</dbReference>
<dbReference type="NCBIfam" id="TIGR00847">
    <property type="entry name" value="ccoS"/>
    <property type="match status" value="1"/>
</dbReference>
<accession>A0A5C6Q8E0</accession>
<dbReference type="PANTHER" id="PTHR41532">
    <property type="entry name" value="FIXS PROTEIN"/>
    <property type="match status" value="1"/>
</dbReference>
<comment type="caution">
    <text evidence="3">The sequence shown here is derived from an EMBL/GenBank/DDBJ whole genome shotgun (WGS) entry which is preliminary data.</text>
</comment>
<evidence type="ECO:0000256" key="1">
    <source>
        <dbReference type="SAM" id="Phobius"/>
    </source>
</evidence>
<keyword evidence="1" id="KW-0472">Membrane</keyword>
<evidence type="ECO:0000313" key="2">
    <source>
        <dbReference type="EMBL" id="TWX62509.1"/>
    </source>
</evidence>
<dbReference type="InterPro" id="IPR004714">
    <property type="entry name" value="Cyt_oxidase_maturation_cbb3"/>
</dbReference>
<gene>
    <name evidence="3" type="primary">ccoS</name>
    <name evidence="2" type="ORF">ESZ26_01325</name>
    <name evidence="3" type="ORF">ESZ27_13190</name>
</gene>
<dbReference type="RefSeq" id="WP_146797506.1">
    <property type="nucleotide sequence ID" value="NZ_VOLP01000003.1"/>
</dbReference>
<evidence type="ECO:0000313" key="5">
    <source>
        <dbReference type="Proteomes" id="UP000321917"/>
    </source>
</evidence>
<keyword evidence="1" id="KW-0812">Transmembrane</keyword>
<keyword evidence="1" id="KW-1133">Transmembrane helix</keyword>
<dbReference type="PANTHER" id="PTHR41532:SF1">
    <property type="entry name" value="FIXS PROTEIN"/>
    <property type="match status" value="1"/>
</dbReference>
<protein>
    <submittedName>
        <fullName evidence="3">Cbb3-type cytochrome oxidase assembly protein CcoS</fullName>
    </submittedName>
</protein>
<keyword evidence="4" id="KW-1185">Reference proteome</keyword>
<dbReference type="OrthoDB" id="9802763at2"/>
<proteinExistence type="predicted"/>
<feature type="transmembrane region" description="Helical" evidence="1">
    <location>
        <begin position="6"/>
        <end position="26"/>
    </location>
</feature>
<dbReference type="Proteomes" id="UP000321917">
    <property type="component" value="Unassembled WGS sequence"/>
</dbReference>
<dbReference type="EMBL" id="VOLR01000002">
    <property type="protein sequence ID" value="TWX62509.1"/>
    <property type="molecule type" value="Genomic_DNA"/>
</dbReference>
<dbReference type="Proteomes" id="UP000321525">
    <property type="component" value="Unassembled WGS sequence"/>
</dbReference>
<reference evidence="3 5" key="1">
    <citation type="submission" date="2019-07" db="EMBL/GenBank/DDBJ databases">
        <title>Genomes of sea-ice associated Colwellia species.</title>
        <authorList>
            <person name="Bowman J.P."/>
        </authorList>
    </citation>
    <scope>NUCLEOTIDE SEQUENCE [LARGE SCALE GENOMIC DNA]</scope>
    <source>
        <strain evidence="2 4">ACAM 607</strain>
        <strain evidence="3 5">IC036</strain>
    </source>
</reference>
<dbReference type="AlphaFoldDB" id="A0A5C6Q8E0"/>
<name>A0A5C6Q8E0_9GAMM</name>
<dbReference type="EMBL" id="VOLQ01000026">
    <property type="protein sequence ID" value="TWX65068.1"/>
    <property type="molecule type" value="Genomic_DNA"/>
</dbReference>
<sequence length="70" mass="7899">MSIIYILIPIAIILTSIAIYLFFWAVKTEQFDDLEKQGMSILFDDNEKIVTKDATETNSPKTAKNNTGSK</sequence>